<gene>
    <name evidence="1" type="ORF">METZ01_LOCUS330880</name>
</gene>
<evidence type="ECO:0000313" key="1">
    <source>
        <dbReference type="EMBL" id="SVC78026.1"/>
    </source>
</evidence>
<organism evidence="1">
    <name type="scientific">marine metagenome</name>
    <dbReference type="NCBI Taxonomy" id="408172"/>
    <lineage>
        <taxon>unclassified sequences</taxon>
        <taxon>metagenomes</taxon>
        <taxon>ecological metagenomes</taxon>
    </lineage>
</organism>
<feature type="non-terminal residue" evidence="1">
    <location>
        <position position="30"/>
    </location>
</feature>
<dbReference type="EMBL" id="UINC01110486">
    <property type="protein sequence ID" value="SVC78026.1"/>
    <property type="molecule type" value="Genomic_DNA"/>
</dbReference>
<protein>
    <submittedName>
        <fullName evidence="1">Uncharacterized protein</fullName>
    </submittedName>
</protein>
<accession>A0A382PXV1</accession>
<name>A0A382PXV1_9ZZZZ</name>
<sequence length="30" mass="3601">MEQKHPKHWLILTQYFPPETGALSSRWGDF</sequence>
<dbReference type="AlphaFoldDB" id="A0A382PXV1"/>
<proteinExistence type="predicted"/>
<reference evidence="1" key="1">
    <citation type="submission" date="2018-05" db="EMBL/GenBank/DDBJ databases">
        <authorList>
            <person name="Lanie J.A."/>
            <person name="Ng W.-L."/>
            <person name="Kazmierczak K.M."/>
            <person name="Andrzejewski T.M."/>
            <person name="Davidsen T.M."/>
            <person name="Wayne K.J."/>
            <person name="Tettelin H."/>
            <person name="Glass J.I."/>
            <person name="Rusch D."/>
            <person name="Podicherti R."/>
            <person name="Tsui H.-C.T."/>
            <person name="Winkler M.E."/>
        </authorList>
    </citation>
    <scope>NUCLEOTIDE SEQUENCE</scope>
</reference>